<evidence type="ECO:0000256" key="8">
    <source>
        <dbReference type="ARBA" id="ARBA00022840"/>
    </source>
</evidence>
<feature type="transmembrane region" description="Helical" evidence="12">
    <location>
        <begin position="262"/>
        <end position="290"/>
    </location>
</feature>
<dbReference type="InterPro" id="IPR032675">
    <property type="entry name" value="LRR_dom_sf"/>
</dbReference>
<evidence type="ECO:0000256" key="1">
    <source>
        <dbReference type="ARBA" id="ARBA00004162"/>
    </source>
</evidence>
<dbReference type="Gene3D" id="3.30.200.20">
    <property type="entry name" value="Phosphorylase Kinase, domain 1"/>
    <property type="match status" value="1"/>
</dbReference>
<dbReference type="Gene3D" id="1.10.510.10">
    <property type="entry name" value="Transferase(Phosphotransferase) domain 1"/>
    <property type="match status" value="1"/>
</dbReference>
<dbReference type="Proteomes" id="UP000236161">
    <property type="component" value="Unassembled WGS sequence"/>
</dbReference>
<evidence type="ECO:0000256" key="9">
    <source>
        <dbReference type="ARBA" id="ARBA00022989"/>
    </source>
</evidence>
<dbReference type="EMBL" id="KZ451891">
    <property type="protein sequence ID" value="PKA65591.1"/>
    <property type="molecule type" value="Genomic_DNA"/>
</dbReference>
<dbReference type="STRING" id="1088818.A0A2I0BCR7"/>
<dbReference type="PANTHER" id="PTHR48010:SF59">
    <property type="entry name" value="PROTEIN KINASE DOMAIN-CONTAINING PROTEIN"/>
    <property type="match status" value="1"/>
</dbReference>
<dbReference type="Pfam" id="PF00560">
    <property type="entry name" value="LRR_1"/>
    <property type="match status" value="3"/>
</dbReference>
<keyword evidence="2" id="KW-0597">Phosphoprotein</keyword>
<gene>
    <name evidence="15" type="ORF">AXF42_Ash020521</name>
</gene>
<evidence type="ECO:0000256" key="6">
    <source>
        <dbReference type="ARBA" id="ARBA00022737"/>
    </source>
</evidence>
<dbReference type="PROSITE" id="PS00107">
    <property type="entry name" value="PROTEIN_KINASE_ATP"/>
    <property type="match status" value="1"/>
</dbReference>
<evidence type="ECO:0000313" key="15">
    <source>
        <dbReference type="EMBL" id="PKA65591.1"/>
    </source>
</evidence>
<keyword evidence="3" id="KW-0433">Leucine-rich repeat</keyword>
<dbReference type="SUPFAM" id="SSF52058">
    <property type="entry name" value="L domain-like"/>
    <property type="match status" value="1"/>
</dbReference>
<reference evidence="15 16" key="1">
    <citation type="journal article" date="2017" name="Nature">
        <title>The Apostasia genome and the evolution of orchids.</title>
        <authorList>
            <person name="Zhang G.Q."/>
            <person name="Liu K.W."/>
            <person name="Li Z."/>
            <person name="Lohaus R."/>
            <person name="Hsiao Y.Y."/>
            <person name="Niu S.C."/>
            <person name="Wang J.Y."/>
            <person name="Lin Y.C."/>
            <person name="Xu Q."/>
            <person name="Chen L.J."/>
            <person name="Yoshida K."/>
            <person name="Fujiwara S."/>
            <person name="Wang Z.W."/>
            <person name="Zhang Y.Q."/>
            <person name="Mitsuda N."/>
            <person name="Wang M."/>
            <person name="Liu G.H."/>
            <person name="Pecoraro L."/>
            <person name="Huang H.X."/>
            <person name="Xiao X.J."/>
            <person name="Lin M."/>
            <person name="Wu X.Y."/>
            <person name="Wu W.L."/>
            <person name="Chen Y.Y."/>
            <person name="Chang S.B."/>
            <person name="Sakamoto S."/>
            <person name="Ohme-Takagi M."/>
            <person name="Yagi M."/>
            <person name="Zeng S.J."/>
            <person name="Shen C.Y."/>
            <person name="Yeh C.M."/>
            <person name="Luo Y.B."/>
            <person name="Tsai W.C."/>
            <person name="Van de Peer Y."/>
            <person name="Liu Z.J."/>
        </authorList>
    </citation>
    <scope>NUCLEOTIDE SEQUENCE [LARGE SCALE GENOMIC DNA]</scope>
    <source>
        <strain evidence="16">cv. Shenzhen</strain>
        <tissue evidence="15">Stem</tissue>
    </source>
</reference>
<dbReference type="CDD" id="cd14066">
    <property type="entry name" value="STKc_IRAK"/>
    <property type="match status" value="1"/>
</dbReference>
<accession>A0A2I0BCR7</accession>
<dbReference type="Pfam" id="PF08263">
    <property type="entry name" value="LRRNT_2"/>
    <property type="match status" value="1"/>
</dbReference>
<dbReference type="PROSITE" id="PS50011">
    <property type="entry name" value="PROTEIN_KINASE_DOM"/>
    <property type="match status" value="1"/>
</dbReference>
<keyword evidence="15" id="KW-0808">Transferase</keyword>
<dbReference type="InterPro" id="IPR017441">
    <property type="entry name" value="Protein_kinase_ATP_BS"/>
</dbReference>
<dbReference type="FunFam" id="3.80.10.10:FF:000234">
    <property type="entry name" value="Probable inactive receptor kinase RLK902"/>
    <property type="match status" value="1"/>
</dbReference>
<dbReference type="GO" id="GO:0004672">
    <property type="term" value="F:protein kinase activity"/>
    <property type="evidence" value="ECO:0007669"/>
    <property type="project" value="InterPro"/>
</dbReference>
<dbReference type="FunFam" id="1.10.510.10:FF:000095">
    <property type="entry name" value="protein STRUBBELIG-RECEPTOR FAMILY 8"/>
    <property type="match status" value="1"/>
</dbReference>
<keyword evidence="4 12" id="KW-0812">Transmembrane</keyword>
<feature type="signal peptide" evidence="13">
    <location>
        <begin position="1"/>
        <end position="29"/>
    </location>
</feature>
<feature type="chain" id="PRO_5014152733" evidence="13">
    <location>
        <begin position="30"/>
        <end position="632"/>
    </location>
</feature>
<dbReference type="GO" id="GO:0005886">
    <property type="term" value="C:plasma membrane"/>
    <property type="evidence" value="ECO:0007669"/>
    <property type="project" value="UniProtKB-SubCell"/>
</dbReference>
<keyword evidence="7 11" id="KW-0547">Nucleotide-binding</keyword>
<dbReference type="Pfam" id="PF07714">
    <property type="entry name" value="PK_Tyr_Ser-Thr"/>
    <property type="match status" value="1"/>
</dbReference>
<evidence type="ECO:0000256" key="13">
    <source>
        <dbReference type="SAM" id="SignalP"/>
    </source>
</evidence>
<dbReference type="InterPro" id="IPR000719">
    <property type="entry name" value="Prot_kinase_dom"/>
</dbReference>
<evidence type="ECO:0000256" key="5">
    <source>
        <dbReference type="ARBA" id="ARBA00022729"/>
    </source>
</evidence>
<keyword evidence="15" id="KW-0418">Kinase</keyword>
<dbReference type="Gene3D" id="3.80.10.10">
    <property type="entry name" value="Ribonuclease Inhibitor"/>
    <property type="match status" value="2"/>
</dbReference>
<dbReference type="OrthoDB" id="69842at2759"/>
<feature type="domain" description="Protein kinase" evidence="14">
    <location>
        <begin position="344"/>
        <end position="624"/>
    </location>
</feature>
<dbReference type="GO" id="GO:0005524">
    <property type="term" value="F:ATP binding"/>
    <property type="evidence" value="ECO:0007669"/>
    <property type="project" value="UniProtKB-UniRule"/>
</dbReference>
<keyword evidence="10 12" id="KW-0472">Membrane</keyword>
<evidence type="ECO:0000256" key="3">
    <source>
        <dbReference type="ARBA" id="ARBA00022614"/>
    </source>
</evidence>
<evidence type="ECO:0000256" key="7">
    <source>
        <dbReference type="ARBA" id="ARBA00022741"/>
    </source>
</evidence>
<protein>
    <submittedName>
        <fullName evidence="15">Putative inactive receptor kinase</fullName>
    </submittedName>
</protein>
<dbReference type="AlphaFoldDB" id="A0A2I0BCR7"/>
<proteinExistence type="predicted"/>
<keyword evidence="9 12" id="KW-1133">Transmembrane helix</keyword>
<evidence type="ECO:0000259" key="14">
    <source>
        <dbReference type="PROSITE" id="PS50011"/>
    </source>
</evidence>
<keyword evidence="15" id="KW-0675">Receptor</keyword>
<dbReference type="SUPFAM" id="SSF56112">
    <property type="entry name" value="Protein kinase-like (PK-like)"/>
    <property type="match status" value="1"/>
</dbReference>
<comment type="subcellular location">
    <subcellularLocation>
        <location evidence="1">Cell membrane</location>
        <topology evidence="1">Single-pass membrane protein</topology>
    </subcellularLocation>
</comment>
<keyword evidence="8 11" id="KW-0067">ATP-binding</keyword>
<sequence>MDQRKLSCISPSSLLFLCFFLCFSHQPVADLSADKQALLAFAAAVHHGKRLNWTLDTPTCSSWTGVKCTKDRTRVLAVRLPGIGIIGKIPSNTLGKLDALQVLSLRSNDLSGIFPRDIAVLPSLRSLYIQHNNFSGNLPDSLSSTLNSVDLSFNFFSGEIPAAIRNLSQLTSLNLENNALSGPIPDLNLPKLRHLNVSFNNLNGSVPFSLQRFPNDSFIGNLQLCGPPLAQCSAVLPSPSPAIPLSPLPILPHDYKKGSKKLTVGVIVAISAGGVALLFLFGIILLLCILKREDKGSGDSAKMKVTSEKTKEEYSSSGIQEAERNKLFFFNSCSYNFDLEDLLRASAEVLGKGSYGTAYKAVLEDGTTVVVKRLKEVVAGKREFEQQMEIIGRIGHHPNLVPLHAYYFAKDEKLLVYGYYSTGSISALLHGSRDAGRTPLDWNTRVKIMLGAAKALADIHAEGGSKFCHGNMRSSNILLTPDFHPLVSDFGLAQLMSAPVTLSRVAVGYRAPEFIEARKFTHKVDVYSFGVVLLEILTGKSATQASGHDDIVDLPRWVQSVVREEWTAEVFDVELMRYPNVEEEMVGMLQIAMACTARAPEQRPVMEEVVRMVEDVRQTYSDYLPSSDERIK</sequence>
<evidence type="ECO:0000256" key="4">
    <source>
        <dbReference type="ARBA" id="ARBA00022692"/>
    </source>
</evidence>
<dbReference type="InterPro" id="IPR001611">
    <property type="entry name" value="Leu-rich_rpt"/>
</dbReference>
<evidence type="ECO:0000256" key="11">
    <source>
        <dbReference type="PROSITE-ProRule" id="PRU10141"/>
    </source>
</evidence>
<evidence type="ECO:0000256" key="10">
    <source>
        <dbReference type="ARBA" id="ARBA00023136"/>
    </source>
</evidence>
<name>A0A2I0BCR7_9ASPA</name>
<dbReference type="InterPro" id="IPR011009">
    <property type="entry name" value="Kinase-like_dom_sf"/>
</dbReference>
<keyword evidence="5 13" id="KW-0732">Signal</keyword>
<evidence type="ECO:0000313" key="16">
    <source>
        <dbReference type="Proteomes" id="UP000236161"/>
    </source>
</evidence>
<dbReference type="InterPro" id="IPR013210">
    <property type="entry name" value="LRR_N_plant-typ"/>
</dbReference>
<dbReference type="InterPro" id="IPR050994">
    <property type="entry name" value="At_inactive_RLKs"/>
</dbReference>
<organism evidence="15 16">
    <name type="scientific">Apostasia shenzhenica</name>
    <dbReference type="NCBI Taxonomy" id="1088818"/>
    <lineage>
        <taxon>Eukaryota</taxon>
        <taxon>Viridiplantae</taxon>
        <taxon>Streptophyta</taxon>
        <taxon>Embryophyta</taxon>
        <taxon>Tracheophyta</taxon>
        <taxon>Spermatophyta</taxon>
        <taxon>Magnoliopsida</taxon>
        <taxon>Liliopsida</taxon>
        <taxon>Asparagales</taxon>
        <taxon>Orchidaceae</taxon>
        <taxon>Apostasioideae</taxon>
        <taxon>Apostasia</taxon>
    </lineage>
</organism>
<keyword evidence="16" id="KW-1185">Reference proteome</keyword>
<evidence type="ECO:0000256" key="12">
    <source>
        <dbReference type="SAM" id="Phobius"/>
    </source>
</evidence>
<evidence type="ECO:0000256" key="2">
    <source>
        <dbReference type="ARBA" id="ARBA00022553"/>
    </source>
</evidence>
<feature type="binding site" evidence="11">
    <location>
        <position position="381"/>
    </location>
    <ligand>
        <name>ATP</name>
        <dbReference type="ChEBI" id="CHEBI:30616"/>
    </ligand>
</feature>
<dbReference type="FunFam" id="3.30.200.20:FF:000307">
    <property type="entry name" value="pollen receptor-like kinase 1"/>
    <property type="match status" value="1"/>
</dbReference>
<keyword evidence="6" id="KW-0677">Repeat</keyword>
<dbReference type="InterPro" id="IPR001245">
    <property type="entry name" value="Ser-Thr/Tyr_kinase_cat_dom"/>
</dbReference>
<dbReference type="Pfam" id="PF13855">
    <property type="entry name" value="LRR_8"/>
    <property type="match status" value="1"/>
</dbReference>
<dbReference type="PANTHER" id="PTHR48010">
    <property type="entry name" value="OS05G0588300 PROTEIN"/>
    <property type="match status" value="1"/>
</dbReference>